<evidence type="ECO:0000313" key="2">
    <source>
        <dbReference type="Proteomes" id="UP000011135"/>
    </source>
</evidence>
<protein>
    <submittedName>
        <fullName evidence="1">Uncharacterized protein</fullName>
    </submittedName>
</protein>
<organism evidence="1 2">
    <name type="scientific">Fulvivirga imtechensis AK7</name>
    <dbReference type="NCBI Taxonomy" id="1237149"/>
    <lineage>
        <taxon>Bacteria</taxon>
        <taxon>Pseudomonadati</taxon>
        <taxon>Bacteroidota</taxon>
        <taxon>Cytophagia</taxon>
        <taxon>Cytophagales</taxon>
        <taxon>Fulvivirgaceae</taxon>
        <taxon>Fulvivirga</taxon>
    </lineage>
</organism>
<accession>L8JV89</accession>
<gene>
    <name evidence="1" type="ORF">C900_02577</name>
</gene>
<reference evidence="1 2" key="1">
    <citation type="submission" date="2012-12" db="EMBL/GenBank/DDBJ databases">
        <title>Genome assembly of Fulvivirga imtechensis AK7.</title>
        <authorList>
            <person name="Nupur N."/>
            <person name="Khatri I."/>
            <person name="Kumar R."/>
            <person name="Subramanian S."/>
            <person name="Pinnaka A."/>
        </authorList>
    </citation>
    <scope>NUCLEOTIDE SEQUENCE [LARGE SCALE GENOMIC DNA]</scope>
    <source>
        <strain evidence="1 2">AK7</strain>
    </source>
</reference>
<dbReference type="EMBL" id="AMZN01000039">
    <property type="protein sequence ID" value="ELR71514.1"/>
    <property type="molecule type" value="Genomic_DNA"/>
</dbReference>
<sequence>MLSERSDEYEVSIDHVPPVIDENDWRFDEGEKVSIDLPVIPIPFRMNPDEILTDNIVAFGVRGLLVNEKKKRFLIVLHRNRCSFFLQS</sequence>
<dbReference type="AlphaFoldDB" id="L8JV89"/>
<dbReference type="Proteomes" id="UP000011135">
    <property type="component" value="Unassembled WGS sequence"/>
</dbReference>
<comment type="caution">
    <text evidence="1">The sequence shown here is derived from an EMBL/GenBank/DDBJ whole genome shotgun (WGS) entry which is preliminary data.</text>
</comment>
<evidence type="ECO:0000313" key="1">
    <source>
        <dbReference type="EMBL" id="ELR71514.1"/>
    </source>
</evidence>
<keyword evidence="2" id="KW-1185">Reference proteome</keyword>
<proteinExistence type="predicted"/>
<name>L8JV89_9BACT</name>